<evidence type="ECO:0000256" key="4">
    <source>
        <dbReference type="ARBA" id="ARBA00022807"/>
    </source>
</evidence>
<dbReference type="Gene3D" id="3.40.395.10">
    <property type="entry name" value="Adenoviral Proteinase, Chain A"/>
    <property type="match status" value="1"/>
</dbReference>
<feature type="coiled-coil region" evidence="5">
    <location>
        <begin position="88"/>
        <end position="115"/>
    </location>
</feature>
<dbReference type="GO" id="GO:0016929">
    <property type="term" value="F:deSUMOylase activity"/>
    <property type="evidence" value="ECO:0007669"/>
    <property type="project" value="TreeGrafter"/>
</dbReference>
<dbReference type="InterPro" id="IPR038765">
    <property type="entry name" value="Papain-like_cys_pep_sf"/>
</dbReference>
<keyword evidence="3" id="KW-0378">Hydrolase</keyword>
<keyword evidence="4" id="KW-0788">Thiol protease</keyword>
<keyword evidence="9" id="KW-1185">Reference proteome</keyword>
<sequence>MDQTSPASSTTSTSSTETVPNASVHRRSSEDNAATPPSRRSSARSSASGRSRTSSPYRDSPPTDDARSYDHLLSGMSKLSIGADGTALAEALATAEAHRLKVERLERKLRSLDELTSTALVEPLPAEGEPGHDLWDLKSREAARTGSTSHLGVLFQNDSADRWLNFHLLGNAEEALKRLRRGSSSEVLADKFGIEMTRKHLACLDGPHWLNDEVINFFIGLVQERNDRLVGDGVAGIPRCFCFNTFFFNMLCGGDNPNASYNYSSVARWTARRKIDVFAVDLLLVPVHAHRNHWCLGVVDMRPPSRRIMMFDSLGGTHKAFFQNIRRWLQDEHLHKRRVPLDAIDDWEYSSSFASERLAPRQHNGHDCGVFLCFYAECLSVARPFDFSQRDMRDRRVRMVQQILRGSIFE</sequence>
<name>A0AAV4LYW9_BABCB</name>
<feature type="compositionally biased region" description="Low complexity" evidence="6">
    <location>
        <begin position="33"/>
        <end position="56"/>
    </location>
</feature>
<accession>A0AAV4LYW9</accession>
<evidence type="ECO:0000313" key="8">
    <source>
        <dbReference type="EMBL" id="GIX64346.1"/>
    </source>
</evidence>
<protein>
    <submittedName>
        <fullName evidence="8">Ulp1 protease family, C-terminal catalytic domain-containing protein</fullName>
    </submittedName>
</protein>
<dbReference type="PANTHER" id="PTHR12606">
    <property type="entry name" value="SENTRIN/SUMO-SPECIFIC PROTEASE"/>
    <property type="match status" value="1"/>
</dbReference>
<dbReference type="EMBL" id="BPLF01000003">
    <property type="protein sequence ID" value="GIX64346.1"/>
    <property type="molecule type" value="Genomic_DNA"/>
</dbReference>
<evidence type="ECO:0000256" key="2">
    <source>
        <dbReference type="ARBA" id="ARBA00022670"/>
    </source>
</evidence>
<organism evidence="8 9">
    <name type="scientific">Babesia caballi</name>
    <dbReference type="NCBI Taxonomy" id="5871"/>
    <lineage>
        <taxon>Eukaryota</taxon>
        <taxon>Sar</taxon>
        <taxon>Alveolata</taxon>
        <taxon>Apicomplexa</taxon>
        <taxon>Aconoidasida</taxon>
        <taxon>Piroplasmida</taxon>
        <taxon>Babesiidae</taxon>
        <taxon>Babesia</taxon>
    </lineage>
</organism>
<comment type="caution">
    <text evidence="8">The sequence shown here is derived from an EMBL/GenBank/DDBJ whole genome shotgun (WGS) entry which is preliminary data.</text>
</comment>
<keyword evidence="5" id="KW-0175">Coiled coil</keyword>
<dbReference type="GO" id="GO:0016926">
    <property type="term" value="P:protein desumoylation"/>
    <property type="evidence" value="ECO:0007669"/>
    <property type="project" value="TreeGrafter"/>
</dbReference>
<keyword evidence="2 8" id="KW-0645">Protease</keyword>
<feature type="region of interest" description="Disordered" evidence="6">
    <location>
        <begin position="1"/>
        <end position="70"/>
    </location>
</feature>
<dbReference type="Pfam" id="PF02902">
    <property type="entry name" value="Peptidase_C48"/>
    <property type="match status" value="1"/>
</dbReference>
<dbReference type="RefSeq" id="XP_067716415.1">
    <property type="nucleotide sequence ID" value="XM_067860314.1"/>
</dbReference>
<dbReference type="Proteomes" id="UP001497744">
    <property type="component" value="Unassembled WGS sequence"/>
</dbReference>
<evidence type="ECO:0000259" key="7">
    <source>
        <dbReference type="PROSITE" id="PS50600"/>
    </source>
</evidence>
<reference evidence="8 9" key="1">
    <citation type="submission" date="2021-06" db="EMBL/GenBank/DDBJ databases">
        <title>Genome sequence of Babesia caballi.</title>
        <authorList>
            <person name="Yamagishi J."/>
            <person name="Kidaka T."/>
            <person name="Ochi A."/>
        </authorList>
    </citation>
    <scope>NUCLEOTIDE SEQUENCE [LARGE SCALE GENOMIC DNA]</scope>
    <source>
        <strain evidence="8">USDA-D6B2</strain>
    </source>
</reference>
<dbReference type="AlphaFoldDB" id="A0AAV4LYW9"/>
<evidence type="ECO:0000313" key="9">
    <source>
        <dbReference type="Proteomes" id="UP001497744"/>
    </source>
</evidence>
<dbReference type="PROSITE" id="PS50600">
    <property type="entry name" value="ULP_PROTEASE"/>
    <property type="match status" value="1"/>
</dbReference>
<dbReference type="InterPro" id="IPR003653">
    <property type="entry name" value="Peptidase_C48_C"/>
</dbReference>
<dbReference type="GO" id="GO:0006508">
    <property type="term" value="P:proteolysis"/>
    <property type="evidence" value="ECO:0007669"/>
    <property type="project" value="UniProtKB-KW"/>
</dbReference>
<proteinExistence type="inferred from homology"/>
<dbReference type="PANTHER" id="PTHR12606:SF1">
    <property type="entry name" value="UBIQUITIN-LIKE-SPECIFIC PROTEASE 1A"/>
    <property type="match status" value="1"/>
</dbReference>
<gene>
    <name evidence="8" type="ORF">BcabD6B2_37810</name>
</gene>
<evidence type="ECO:0000256" key="5">
    <source>
        <dbReference type="SAM" id="Coils"/>
    </source>
</evidence>
<evidence type="ECO:0000256" key="6">
    <source>
        <dbReference type="SAM" id="MobiDB-lite"/>
    </source>
</evidence>
<evidence type="ECO:0000256" key="3">
    <source>
        <dbReference type="ARBA" id="ARBA00022801"/>
    </source>
</evidence>
<dbReference type="GeneID" id="94195827"/>
<dbReference type="GO" id="GO:0005634">
    <property type="term" value="C:nucleus"/>
    <property type="evidence" value="ECO:0007669"/>
    <property type="project" value="TreeGrafter"/>
</dbReference>
<evidence type="ECO:0000256" key="1">
    <source>
        <dbReference type="ARBA" id="ARBA00005234"/>
    </source>
</evidence>
<comment type="similarity">
    <text evidence="1">Belongs to the peptidase C48 family.</text>
</comment>
<feature type="domain" description="Ubiquitin-like protease family profile" evidence="7">
    <location>
        <begin position="194"/>
        <end position="379"/>
    </location>
</feature>
<dbReference type="SUPFAM" id="SSF54001">
    <property type="entry name" value="Cysteine proteinases"/>
    <property type="match status" value="1"/>
</dbReference>
<feature type="compositionally biased region" description="Low complexity" evidence="6">
    <location>
        <begin position="1"/>
        <end position="18"/>
    </location>
</feature>